<proteinExistence type="predicted"/>
<organism evidence="1 2">
    <name type="scientific">Lolium multiflorum</name>
    <name type="common">Italian ryegrass</name>
    <name type="synonym">Lolium perenne subsp. multiflorum</name>
    <dbReference type="NCBI Taxonomy" id="4521"/>
    <lineage>
        <taxon>Eukaryota</taxon>
        <taxon>Viridiplantae</taxon>
        <taxon>Streptophyta</taxon>
        <taxon>Embryophyta</taxon>
        <taxon>Tracheophyta</taxon>
        <taxon>Spermatophyta</taxon>
        <taxon>Magnoliopsida</taxon>
        <taxon>Liliopsida</taxon>
        <taxon>Poales</taxon>
        <taxon>Poaceae</taxon>
        <taxon>BOP clade</taxon>
        <taxon>Pooideae</taxon>
        <taxon>Poodae</taxon>
        <taxon>Poeae</taxon>
        <taxon>Poeae Chloroplast Group 2 (Poeae type)</taxon>
        <taxon>Loliodinae</taxon>
        <taxon>Loliinae</taxon>
        <taxon>Lolium</taxon>
    </lineage>
</organism>
<evidence type="ECO:0000313" key="2">
    <source>
        <dbReference type="Proteomes" id="UP001231189"/>
    </source>
</evidence>
<evidence type="ECO:0000313" key="1">
    <source>
        <dbReference type="EMBL" id="KAK1647161.1"/>
    </source>
</evidence>
<protein>
    <recommendedName>
        <fullName evidence="3">F-box domain-containing protein</fullName>
    </recommendedName>
</protein>
<gene>
    <name evidence="1" type="ORF">QYE76_064966</name>
</gene>
<dbReference type="PANTHER" id="PTHR34591:SF39">
    <property type="entry name" value="F-BOX DOMAIN-CONTAINING PROTEIN"/>
    <property type="match status" value="1"/>
</dbReference>
<dbReference type="Proteomes" id="UP001231189">
    <property type="component" value="Unassembled WGS sequence"/>
</dbReference>
<name>A0AAD8W884_LOLMU</name>
<comment type="caution">
    <text evidence="1">The sequence shown here is derived from an EMBL/GenBank/DDBJ whole genome shotgun (WGS) entry which is preliminary data.</text>
</comment>
<reference evidence="1" key="1">
    <citation type="submission" date="2023-07" db="EMBL/GenBank/DDBJ databases">
        <title>A chromosome-level genome assembly of Lolium multiflorum.</title>
        <authorList>
            <person name="Chen Y."/>
            <person name="Copetti D."/>
            <person name="Kolliker R."/>
            <person name="Studer B."/>
        </authorList>
    </citation>
    <scope>NUCLEOTIDE SEQUENCE</scope>
    <source>
        <strain evidence="1">02402/16</strain>
        <tissue evidence="1">Leaf</tissue>
    </source>
</reference>
<sequence length="75" mass="8231">MGALSDDALADTLGRLEACDIAASRCVRKAWRAVVDARGLLLPLVLPHSVHGIFVNYIDHERPRTASRAPRRKSP</sequence>
<keyword evidence="2" id="KW-1185">Reference proteome</keyword>
<dbReference type="PANTHER" id="PTHR34591">
    <property type="entry name" value="OS03G0653100 PROTEIN-RELATED"/>
    <property type="match status" value="1"/>
</dbReference>
<dbReference type="AlphaFoldDB" id="A0AAD8W884"/>
<dbReference type="EMBL" id="JAUUTY010000004">
    <property type="protein sequence ID" value="KAK1647161.1"/>
    <property type="molecule type" value="Genomic_DNA"/>
</dbReference>
<accession>A0AAD8W884</accession>
<evidence type="ECO:0008006" key="3">
    <source>
        <dbReference type="Google" id="ProtNLM"/>
    </source>
</evidence>